<gene>
    <name evidence="2" type="ORF">GALL_415820</name>
</gene>
<comment type="caution">
    <text evidence="2">The sequence shown here is derived from an EMBL/GenBank/DDBJ whole genome shotgun (WGS) entry which is preliminary data.</text>
</comment>
<feature type="compositionally biased region" description="Low complexity" evidence="1">
    <location>
        <begin position="143"/>
        <end position="155"/>
    </location>
</feature>
<protein>
    <submittedName>
        <fullName evidence="2">Uncharacterized protein</fullName>
    </submittedName>
</protein>
<dbReference type="AlphaFoldDB" id="A0A1J5QGU3"/>
<reference evidence="2" key="1">
    <citation type="submission" date="2016-10" db="EMBL/GenBank/DDBJ databases">
        <title>Sequence of Gallionella enrichment culture.</title>
        <authorList>
            <person name="Poehlein A."/>
            <person name="Muehling M."/>
            <person name="Daniel R."/>
        </authorList>
    </citation>
    <scope>NUCLEOTIDE SEQUENCE</scope>
</reference>
<accession>A0A1J5QGU3</accession>
<name>A0A1J5QGU3_9ZZZZ</name>
<sequence length="196" mass="19490">MKKLVTTALLVGSLLAISVPASQAATTKPTTKPSVAGRTAGGDDKARNAEFKAFRDCLVKHGVTAPAFGKPGAGVPGTAGAAGTAPKLTAKAQKAEAACASLRPKGGFGEGFKVGGTAFAAFTSCMKDHKVTIPVPNFAAKPTPAAKATGSAKPSLAPSAGGQERGREGFLSSLNQKDPKVAAALKICGALLPAQH</sequence>
<evidence type="ECO:0000256" key="1">
    <source>
        <dbReference type="SAM" id="MobiDB-lite"/>
    </source>
</evidence>
<feature type="region of interest" description="Disordered" evidence="1">
    <location>
        <begin position="23"/>
        <end position="43"/>
    </location>
</feature>
<proteinExistence type="predicted"/>
<organism evidence="2">
    <name type="scientific">mine drainage metagenome</name>
    <dbReference type="NCBI Taxonomy" id="410659"/>
    <lineage>
        <taxon>unclassified sequences</taxon>
        <taxon>metagenomes</taxon>
        <taxon>ecological metagenomes</taxon>
    </lineage>
</organism>
<feature type="region of interest" description="Disordered" evidence="1">
    <location>
        <begin position="143"/>
        <end position="175"/>
    </location>
</feature>
<feature type="compositionally biased region" description="Polar residues" evidence="1">
    <location>
        <begin position="23"/>
        <end position="33"/>
    </location>
</feature>
<dbReference type="EMBL" id="MLJW01001787">
    <property type="protein sequence ID" value="OIQ76731.1"/>
    <property type="molecule type" value="Genomic_DNA"/>
</dbReference>
<evidence type="ECO:0000313" key="2">
    <source>
        <dbReference type="EMBL" id="OIQ76731.1"/>
    </source>
</evidence>